<sequence>MPPALPVLKLVAAAGLLALGILLAGGDLLQPVLGALAAAALTGWAVRDLVAPVRLTVDADGVTVPAGWTGRRHLPWPAVETIRVQRRSGRGLGGPTLEIDTGDSLYLFSRLDLGTDPHEVADALLAARPAETA</sequence>
<name>A0A4R0G7B8_9ACTN</name>
<protein>
    <submittedName>
        <fullName evidence="2">PH domain-containing protein</fullName>
    </submittedName>
</protein>
<feature type="domain" description="Low molecular weight protein antigen 6 PH" evidence="1">
    <location>
        <begin position="53"/>
        <end position="129"/>
    </location>
</feature>
<evidence type="ECO:0000313" key="2">
    <source>
        <dbReference type="EMBL" id="TCB92754.1"/>
    </source>
</evidence>
<organism evidence="2 3">
    <name type="scientific">Micromonospora zingiberis</name>
    <dbReference type="NCBI Taxonomy" id="2053011"/>
    <lineage>
        <taxon>Bacteria</taxon>
        <taxon>Bacillati</taxon>
        <taxon>Actinomycetota</taxon>
        <taxon>Actinomycetes</taxon>
        <taxon>Micromonosporales</taxon>
        <taxon>Micromonosporaceae</taxon>
        <taxon>Micromonospora</taxon>
    </lineage>
</organism>
<dbReference type="OrthoDB" id="3213712at2"/>
<gene>
    <name evidence="2" type="ORF">E0H26_23875</name>
</gene>
<keyword evidence="3" id="KW-1185">Reference proteome</keyword>
<proteinExistence type="predicted"/>
<evidence type="ECO:0000259" key="1">
    <source>
        <dbReference type="Pfam" id="PF10756"/>
    </source>
</evidence>
<dbReference type="InterPro" id="IPR019692">
    <property type="entry name" value="CFP-6_PH"/>
</dbReference>
<dbReference type="Proteomes" id="UP000292274">
    <property type="component" value="Unassembled WGS sequence"/>
</dbReference>
<dbReference type="AlphaFoldDB" id="A0A4R0G7B8"/>
<evidence type="ECO:0000313" key="3">
    <source>
        <dbReference type="Proteomes" id="UP000292274"/>
    </source>
</evidence>
<dbReference type="Pfam" id="PF10756">
    <property type="entry name" value="bPH_6"/>
    <property type="match status" value="1"/>
</dbReference>
<dbReference type="EMBL" id="SJJR01000021">
    <property type="protein sequence ID" value="TCB92754.1"/>
    <property type="molecule type" value="Genomic_DNA"/>
</dbReference>
<reference evidence="2 3" key="1">
    <citation type="submission" date="2019-02" db="EMBL/GenBank/DDBJ databases">
        <title>Jishengella sp. nov., isolated from a root of Zingiber montanum.</title>
        <authorList>
            <person name="Kuncharoen N."/>
            <person name="Kudo T."/>
            <person name="Masahiro Y."/>
            <person name="Ohkuma M."/>
            <person name="Tanasupawat S."/>
        </authorList>
    </citation>
    <scope>NUCLEOTIDE SEQUENCE [LARGE SCALE GENOMIC DNA]</scope>
    <source>
        <strain evidence="2 3">PLAI 1-1</strain>
    </source>
</reference>
<accession>A0A4R0G7B8</accession>
<comment type="caution">
    <text evidence="2">The sequence shown here is derived from an EMBL/GenBank/DDBJ whole genome shotgun (WGS) entry which is preliminary data.</text>
</comment>